<proteinExistence type="predicted"/>
<evidence type="ECO:0000256" key="6">
    <source>
        <dbReference type="ARBA" id="ARBA00022918"/>
    </source>
</evidence>
<dbReference type="Gene3D" id="3.10.20.370">
    <property type="match status" value="1"/>
</dbReference>
<comment type="caution">
    <text evidence="8">The sequence shown here is derived from an EMBL/GenBank/DDBJ whole genome shotgun (WGS) entry which is preliminary data.</text>
</comment>
<accession>A0ABQ4YEG9</accession>
<evidence type="ECO:0000256" key="3">
    <source>
        <dbReference type="ARBA" id="ARBA00022722"/>
    </source>
</evidence>
<keyword evidence="2" id="KW-0548">Nucleotidyltransferase</keyword>
<evidence type="ECO:0000256" key="2">
    <source>
        <dbReference type="ARBA" id="ARBA00022695"/>
    </source>
</evidence>
<feature type="domain" description="Integrase catalytic" evidence="7">
    <location>
        <begin position="285"/>
        <end position="407"/>
    </location>
</feature>
<evidence type="ECO:0000259" key="7">
    <source>
        <dbReference type="PROSITE" id="PS50994"/>
    </source>
</evidence>
<dbReference type="PANTHER" id="PTHR37984">
    <property type="entry name" value="PROTEIN CBG26694"/>
    <property type="match status" value="1"/>
</dbReference>
<keyword evidence="1" id="KW-0808">Transferase</keyword>
<evidence type="ECO:0000256" key="5">
    <source>
        <dbReference type="ARBA" id="ARBA00022801"/>
    </source>
</evidence>
<keyword evidence="5" id="KW-0378">Hydrolase</keyword>
<dbReference type="InterPro" id="IPR012337">
    <property type="entry name" value="RNaseH-like_sf"/>
</dbReference>
<evidence type="ECO:0000313" key="8">
    <source>
        <dbReference type="EMBL" id="GJS75282.1"/>
    </source>
</evidence>
<evidence type="ECO:0000313" key="9">
    <source>
        <dbReference type="Proteomes" id="UP001151760"/>
    </source>
</evidence>
<keyword evidence="9" id="KW-1185">Reference proteome</keyword>
<dbReference type="Proteomes" id="UP001151760">
    <property type="component" value="Unassembled WGS sequence"/>
</dbReference>
<dbReference type="CDD" id="cd09274">
    <property type="entry name" value="RNase_HI_RT_Ty3"/>
    <property type="match status" value="1"/>
</dbReference>
<reference evidence="8" key="2">
    <citation type="submission" date="2022-01" db="EMBL/GenBank/DDBJ databases">
        <authorList>
            <person name="Yamashiro T."/>
            <person name="Shiraishi A."/>
            <person name="Satake H."/>
            <person name="Nakayama K."/>
        </authorList>
    </citation>
    <scope>NUCLEOTIDE SEQUENCE</scope>
</reference>
<dbReference type="Pfam" id="PF17917">
    <property type="entry name" value="RT_RNaseH"/>
    <property type="match status" value="1"/>
</dbReference>
<dbReference type="GO" id="GO:0003964">
    <property type="term" value="F:RNA-directed DNA polymerase activity"/>
    <property type="evidence" value="ECO:0007669"/>
    <property type="project" value="UniProtKB-KW"/>
</dbReference>
<evidence type="ECO:0000256" key="1">
    <source>
        <dbReference type="ARBA" id="ARBA00022679"/>
    </source>
</evidence>
<dbReference type="EMBL" id="BQNB010010293">
    <property type="protein sequence ID" value="GJS75282.1"/>
    <property type="molecule type" value="Genomic_DNA"/>
</dbReference>
<dbReference type="InterPro" id="IPR036397">
    <property type="entry name" value="RNaseH_sf"/>
</dbReference>
<dbReference type="SUPFAM" id="SSF56672">
    <property type="entry name" value="DNA/RNA polymerases"/>
    <property type="match status" value="1"/>
</dbReference>
<keyword evidence="4" id="KW-0255">Endonuclease</keyword>
<keyword evidence="6 8" id="KW-0695">RNA-directed DNA polymerase</keyword>
<dbReference type="InterPro" id="IPR050951">
    <property type="entry name" value="Retrovirus_Pol_polyprotein"/>
</dbReference>
<dbReference type="Gene3D" id="3.30.420.10">
    <property type="entry name" value="Ribonuclease H-like superfamily/Ribonuclease H"/>
    <property type="match status" value="1"/>
</dbReference>
<dbReference type="InterPro" id="IPR041373">
    <property type="entry name" value="RT_RNaseH"/>
</dbReference>
<protein>
    <submittedName>
        <fullName evidence="8">Reverse transcriptase domain-containing protein</fullName>
    </submittedName>
</protein>
<dbReference type="Pfam" id="PF00665">
    <property type="entry name" value="rve"/>
    <property type="match status" value="1"/>
</dbReference>
<sequence>MTHLLEKNTPFIFSNECIQAFNTLKKKLTEAPILIAPDWDLPFELMCDASDFAIGAVLGQRHEKHFKPIHYASKTMNEAESHYTTTEKEMLAVVYAFEKFRSYLILNKSIVYTDHSALKYLFAKKDSKARLLRWVLLLQEFDFNVIDTKGAENLTADHLSRLENPYENVLDPKEVNEKFPLETPPHMVLIVGDSSTPWFADYANYHAGKFIVKGMSSQQKNKFFKDVKHYFWDDPFLFKICADQVIRRCVHGKEALDILEACHNGPTGGHHGANLTAKKGKISQRDEMPQNSIQVCEIFDVWGIDFMGPFPSSRGNKYILVAVDYLSKWVEAKALPTNDARVVCKFLKSLFARFGAPRAIISDRGTHFCNDQFAKVMLKYGVTHRLSTAYHPQTSGQVEVSNRGFKT</sequence>
<keyword evidence="3" id="KW-0540">Nuclease</keyword>
<dbReference type="PROSITE" id="PS50994">
    <property type="entry name" value="INTEGRASE"/>
    <property type="match status" value="1"/>
</dbReference>
<gene>
    <name evidence="8" type="ORF">Tco_0725163</name>
</gene>
<evidence type="ECO:0000256" key="4">
    <source>
        <dbReference type="ARBA" id="ARBA00022759"/>
    </source>
</evidence>
<organism evidence="8 9">
    <name type="scientific">Tanacetum coccineum</name>
    <dbReference type="NCBI Taxonomy" id="301880"/>
    <lineage>
        <taxon>Eukaryota</taxon>
        <taxon>Viridiplantae</taxon>
        <taxon>Streptophyta</taxon>
        <taxon>Embryophyta</taxon>
        <taxon>Tracheophyta</taxon>
        <taxon>Spermatophyta</taxon>
        <taxon>Magnoliopsida</taxon>
        <taxon>eudicotyledons</taxon>
        <taxon>Gunneridae</taxon>
        <taxon>Pentapetalae</taxon>
        <taxon>asterids</taxon>
        <taxon>campanulids</taxon>
        <taxon>Asterales</taxon>
        <taxon>Asteraceae</taxon>
        <taxon>Asteroideae</taxon>
        <taxon>Anthemideae</taxon>
        <taxon>Anthemidinae</taxon>
        <taxon>Tanacetum</taxon>
    </lineage>
</organism>
<name>A0ABQ4YEG9_9ASTR</name>
<reference evidence="8" key="1">
    <citation type="journal article" date="2022" name="Int. J. Mol. Sci.">
        <title>Draft Genome of Tanacetum Coccineum: Genomic Comparison of Closely Related Tanacetum-Family Plants.</title>
        <authorList>
            <person name="Yamashiro T."/>
            <person name="Shiraishi A."/>
            <person name="Nakayama K."/>
            <person name="Satake H."/>
        </authorList>
    </citation>
    <scope>NUCLEOTIDE SEQUENCE</scope>
</reference>
<dbReference type="InterPro" id="IPR043502">
    <property type="entry name" value="DNA/RNA_pol_sf"/>
</dbReference>
<dbReference type="InterPro" id="IPR001584">
    <property type="entry name" value="Integrase_cat-core"/>
</dbReference>
<dbReference type="SUPFAM" id="SSF53098">
    <property type="entry name" value="Ribonuclease H-like"/>
    <property type="match status" value="1"/>
</dbReference>
<dbReference type="PANTHER" id="PTHR37984:SF5">
    <property type="entry name" value="PROTEIN NYNRIN-LIKE"/>
    <property type="match status" value="1"/>
</dbReference>